<accession>A0A6C0I5F9</accession>
<dbReference type="EMBL" id="MN740109">
    <property type="protein sequence ID" value="QHT88134.1"/>
    <property type="molecule type" value="Genomic_DNA"/>
</dbReference>
<proteinExistence type="predicted"/>
<protein>
    <submittedName>
        <fullName evidence="1">Uncharacterized protein</fullName>
    </submittedName>
</protein>
<reference evidence="1" key="1">
    <citation type="journal article" date="2020" name="Nature">
        <title>Giant virus diversity and host interactions through global metagenomics.</title>
        <authorList>
            <person name="Schulz F."/>
            <person name="Roux S."/>
            <person name="Paez-Espino D."/>
            <person name="Jungbluth S."/>
            <person name="Walsh D.A."/>
            <person name="Denef V.J."/>
            <person name="McMahon K.D."/>
            <person name="Konstantinidis K.T."/>
            <person name="Eloe-Fadrosh E.A."/>
            <person name="Kyrpides N.C."/>
            <person name="Woyke T."/>
        </authorList>
    </citation>
    <scope>NUCLEOTIDE SEQUENCE</scope>
    <source>
        <strain evidence="1">GVMAG-M-3300023184-24</strain>
    </source>
</reference>
<name>A0A6C0I5F9_9ZZZZ</name>
<sequence>MNKYDNTYFLVNVHTNNNVIVTAYYIIENKRPSIDFNEWIKNFFCLKSRKVIYTNQYTMNNLFLIMYKNIKKEGDIYIENLNNSIFIIQELEDTYIWKNYNNLMELSEKKDPEIQKGIKHNKYLYTIWNNKSFWLKDTADIIQADGYYWVDIGCIRYTSNNDVQSFVKSLNFVNRTHNDKIILSFINTFTMNDLNYVNSIPQIYYNNNPIIRIQGGFFGGSKKAIIEWCDLYIDELNLFEKYKVFAGKDQYIMGSIYLKYQYKFDIFIPSNMKYDECYCNDIWFRFLKAFG</sequence>
<dbReference type="AlphaFoldDB" id="A0A6C0I5F9"/>
<evidence type="ECO:0000313" key="1">
    <source>
        <dbReference type="EMBL" id="QHT88134.1"/>
    </source>
</evidence>
<organism evidence="1">
    <name type="scientific">viral metagenome</name>
    <dbReference type="NCBI Taxonomy" id="1070528"/>
    <lineage>
        <taxon>unclassified sequences</taxon>
        <taxon>metagenomes</taxon>
        <taxon>organismal metagenomes</taxon>
    </lineage>
</organism>